<evidence type="ECO:0000313" key="3">
    <source>
        <dbReference type="EMBL" id="AYE34597.1"/>
    </source>
</evidence>
<proteinExistence type="predicted"/>
<dbReference type="EMBL" id="CP023671">
    <property type="protein sequence ID" value="AYE34597.1"/>
    <property type="molecule type" value="Genomic_DNA"/>
</dbReference>
<reference evidence="4" key="2">
    <citation type="submission" date="2022-06" db="EMBL/GenBank/DDBJ databases">
        <authorList>
            <person name="Holder M.E."/>
            <person name="Ajami N.J."/>
            <person name="Petrosino J.F."/>
        </authorList>
    </citation>
    <scope>NUCLEOTIDE SEQUENCE</scope>
    <source>
        <strain evidence="4">RMA 8861</strain>
    </source>
</reference>
<feature type="coiled-coil region" evidence="1">
    <location>
        <begin position="222"/>
        <end position="252"/>
    </location>
</feature>
<dbReference type="GeneID" id="303560863"/>
<keyword evidence="2" id="KW-0472">Membrane</keyword>
<evidence type="ECO:0000256" key="2">
    <source>
        <dbReference type="SAM" id="Phobius"/>
    </source>
</evidence>
<dbReference type="KEGG" id="csep:CP523_09255"/>
<evidence type="ECO:0000313" key="4">
    <source>
        <dbReference type="EMBL" id="USS01188.1"/>
    </source>
</evidence>
<reference evidence="3 5" key="1">
    <citation type="submission" date="2017-09" db="EMBL/GenBank/DDBJ databases">
        <authorList>
            <person name="Thomas P."/>
            <person name="Seyboldt C."/>
        </authorList>
    </citation>
    <scope>NUCLEOTIDE SEQUENCE [LARGE SCALE GENOMIC DNA]</scope>
    <source>
        <strain evidence="3 5">DSM 7534</strain>
    </source>
</reference>
<keyword evidence="2" id="KW-0812">Transmembrane</keyword>
<dbReference type="AlphaFoldDB" id="A0A9N7JMW5"/>
<dbReference type="Proteomes" id="UP001055437">
    <property type="component" value="Chromosome"/>
</dbReference>
<dbReference type="RefSeq" id="WP_066678316.1">
    <property type="nucleotide sequence ID" value="NZ_CABMIZ010000041.1"/>
</dbReference>
<sequence>MNDKLKSLIQENRIFIIALISTAFFTTLIVIFIFQYTGLSKTMKEFNNIAKEINKINLSLEDCVDDLTIDTKKSIETLNNSSKKLKELSSKISEVEIKSDIDSKIKSNLSDSLATTITLYDFCFHIISDSSNIKSGDEINEFNTYKENCLNSYNSLAENNIYIRFSEKSLLFFDNANNYVNTIIKVNRDNDIKNIQKREFVLILDSFTSTIDKLCQDLTPAIQKVKEDKRDLKVILDDISEKEKLLEDLKNNVHSMSIPDGCMEFYNSLQEFLKIYDVYIKSMKEAVTFEKGCSDLNKYSKEIDRNYENAKSKFQDVLNSYDKYKNMKI</sequence>
<gene>
    <name evidence="3" type="ORF">CP523_09255</name>
    <name evidence="4" type="ORF">NH397_01590</name>
</gene>
<protein>
    <submittedName>
        <fullName evidence="3">Uncharacterized protein</fullName>
    </submittedName>
</protein>
<keyword evidence="6" id="KW-1185">Reference proteome</keyword>
<keyword evidence="2" id="KW-1133">Transmembrane helix</keyword>
<evidence type="ECO:0000313" key="6">
    <source>
        <dbReference type="Proteomes" id="UP001055437"/>
    </source>
</evidence>
<evidence type="ECO:0000256" key="1">
    <source>
        <dbReference type="SAM" id="Coils"/>
    </source>
</evidence>
<organism evidence="3 5">
    <name type="scientific">Clostridium septicum</name>
    <dbReference type="NCBI Taxonomy" id="1504"/>
    <lineage>
        <taxon>Bacteria</taxon>
        <taxon>Bacillati</taxon>
        <taxon>Bacillota</taxon>
        <taxon>Clostridia</taxon>
        <taxon>Eubacteriales</taxon>
        <taxon>Clostridiaceae</taxon>
        <taxon>Clostridium</taxon>
    </lineage>
</organism>
<accession>A0A9N7JMW5</accession>
<dbReference type="OrthoDB" id="1934233at2"/>
<name>A0A9N7JMW5_CLOSE</name>
<evidence type="ECO:0000313" key="5">
    <source>
        <dbReference type="Proteomes" id="UP000280586"/>
    </source>
</evidence>
<dbReference type="Proteomes" id="UP000280586">
    <property type="component" value="Chromosome"/>
</dbReference>
<dbReference type="EMBL" id="CP099799">
    <property type="protein sequence ID" value="USS01188.1"/>
    <property type="molecule type" value="Genomic_DNA"/>
</dbReference>
<feature type="transmembrane region" description="Helical" evidence="2">
    <location>
        <begin position="14"/>
        <end position="34"/>
    </location>
</feature>
<keyword evidence="1" id="KW-0175">Coiled coil</keyword>